<keyword evidence="2" id="KW-1185">Reference proteome</keyword>
<comment type="caution">
    <text evidence="1">The sequence shown here is derived from an EMBL/GenBank/DDBJ whole genome shotgun (WGS) entry which is preliminary data.</text>
</comment>
<organism evidence="1 2">
    <name type="scientific">Candidatus Marithioploca araucensis</name>
    <dbReference type="NCBI Taxonomy" id="70273"/>
    <lineage>
        <taxon>Bacteria</taxon>
        <taxon>Pseudomonadati</taxon>
        <taxon>Pseudomonadota</taxon>
        <taxon>Gammaproteobacteria</taxon>
        <taxon>Thiotrichales</taxon>
        <taxon>Thiotrichaceae</taxon>
        <taxon>Candidatus Marithioploca</taxon>
    </lineage>
</organism>
<proteinExistence type="predicted"/>
<protein>
    <submittedName>
        <fullName evidence="1">Uncharacterized protein</fullName>
    </submittedName>
</protein>
<sequence length="59" mass="6996">MMKTLKSTRSIPKAQQEVLDWKQTLYEEIKDMSTADGLNYLLEKGRKTVFRHKKPSYSF</sequence>
<gene>
    <name evidence="1" type="ORF">QUF54_05590</name>
</gene>
<dbReference type="Proteomes" id="UP001171945">
    <property type="component" value="Unassembled WGS sequence"/>
</dbReference>
<reference evidence="1" key="1">
    <citation type="submission" date="2023-06" db="EMBL/GenBank/DDBJ databases">
        <title>Uncultivated large filamentous bacteria from sulfidic sediments reveal new species and different genomic features in energy metabolism and defense.</title>
        <authorList>
            <person name="Fonseca A."/>
        </authorList>
    </citation>
    <scope>NUCLEOTIDE SEQUENCE</scope>
    <source>
        <strain evidence="1">HSG4</strain>
    </source>
</reference>
<accession>A0ABT7VTD2</accession>
<evidence type="ECO:0000313" key="1">
    <source>
        <dbReference type="EMBL" id="MDM8562810.1"/>
    </source>
</evidence>
<dbReference type="EMBL" id="JAUCGM010000299">
    <property type="protein sequence ID" value="MDM8562810.1"/>
    <property type="molecule type" value="Genomic_DNA"/>
</dbReference>
<name>A0ABT7VTD2_9GAMM</name>
<evidence type="ECO:0000313" key="2">
    <source>
        <dbReference type="Proteomes" id="UP001171945"/>
    </source>
</evidence>